<evidence type="ECO:0000313" key="3">
    <source>
        <dbReference type="Proteomes" id="UP001322138"/>
    </source>
</evidence>
<evidence type="ECO:0000256" key="1">
    <source>
        <dbReference type="SAM" id="MobiDB-lite"/>
    </source>
</evidence>
<accession>A0ABR0FVD3</accession>
<proteinExistence type="predicted"/>
<organism evidence="2 3">
    <name type="scientific">Podospora bellae-mahoneyi</name>
    <dbReference type="NCBI Taxonomy" id="2093777"/>
    <lineage>
        <taxon>Eukaryota</taxon>
        <taxon>Fungi</taxon>
        <taxon>Dikarya</taxon>
        <taxon>Ascomycota</taxon>
        <taxon>Pezizomycotina</taxon>
        <taxon>Sordariomycetes</taxon>
        <taxon>Sordariomycetidae</taxon>
        <taxon>Sordariales</taxon>
        <taxon>Podosporaceae</taxon>
        <taxon>Podospora</taxon>
    </lineage>
</organism>
<dbReference type="RefSeq" id="XP_062736897.1">
    <property type="nucleotide sequence ID" value="XM_062873819.1"/>
</dbReference>
<reference evidence="2 3" key="1">
    <citation type="journal article" date="2023" name="bioRxiv">
        <title>High-quality genome assemblies of four members of thePodospora anserinaspecies complex.</title>
        <authorList>
            <person name="Ament-Velasquez S.L."/>
            <person name="Vogan A.A."/>
            <person name="Wallerman O."/>
            <person name="Hartmann F."/>
            <person name="Gautier V."/>
            <person name="Silar P."/>
            <person name="Giraud T."/>
            <person name="Johannesson H."/>
        </authorList>
    </citation>
    <scope>NUCLEOTIDE SEQUENCE [LARGE SCALE GENOMIC DNA]</scope>
    <source>
        <strain evidence="2 3">CBS 112042</strain>
    </source>
</reference>
<evidence type="ECO:0008006" key="4">
    <source>
        <dbReference type="Google" id="ProtNLM"/>
    </source>
</evidence>
<gene>
    <name evidence="2" type="ORF">QC761_105655</name>
</gene>
<protein>
    <recommendedName>
        <fullName evidence="4">Cysteine-rich transmembrane CYSTM domain-containing protein</fullName>
    </recommendedName>
</protein>
<name>A0ABR0FVD3_9PEZI</name>
<keyword evidence="3" id="KW-1185">Reference proteome</keyword>
<dbReference type="EMBL" id="JAFFGZ010000001">
    <property type="protein sequence ID" value="KAK4647921.1"/>
    <property type="molecule type" value="Genomic_DNA"/>
</dbReference>
<feature type="region of interest" description="Disordered" evidence="1">
    <location>
        <begin position="1"/>
        <end position="20"/>
    </location>
</feature>
<comment type="caution">
    <text evidence="2">The sequence shown here is derived from an EMBL/GenBank/DDBJ whole genome shotgun (WGS) entry which is preliminary data.</text>
</comment>
<sequence length="99" mass="11519">MGGGYYYETEPRPQYTRPPPRAYYQSTTRTSRTAHIIDVEGPERSLSPSPTRVVVVQEKRRRRQPEPIGCWAWFCASCCCCWVCCDCLNETCCPIREYD</sequence>
<evidence type="ECO:0000313" key="2">
    <source>
        <dbReference type="EMBL" id="KAK4647921.1"/>
    </source>
</evidence>
<dbReference type="GeneID" id="87893301"/>
<dbReference type="Proteomes" id="UP001322138">
    <property type="component" value="Unassembled WGS sequence"/>
</dbReference>